<evidence type="ECO:0000256" key="1">
    <source>
        <dbReference type="PROSITE-ProRule" id="PRU00103"/>
    </source>
</evidence>
<dbReference type="InterPro" id="IPR016024">
    <property type="entry name" value="ARM-type_fold"/>
</dbReference>
<dbReference type="Gene3D" id="1.25.10.10">
    <property type="entry name" value="Leucine-rich Repeat Variant"/>
    <property type="match status" value="1"/>
</dbReference>
<evidence type="ECO:0000256" key="2">
    <source>
        <dbReference type="PROSITE-ProRule" id="PRU00259"/>
    </source>
</evidence>
<sequence>MAVVAGRKQAQDLPWGACSCPAGAKGIVNSSLIPSLVWKLQREEEGIQELLLDTLAACLMEDATEALASRAVPFLKEKLLSANSNIRSKATQALIAVSIPLEGKNQMWQHDVIPILVHLLKDKEEEVQASAAGALMYVTVTTEGEAARWLGVGAYTVGGHRSPLAS</sequence>
<reference evidence="3 4" key="1">
    <citation type="journal article" date="2019" name="PLoS ONE">
        <title>Genomic analyses reveal an absence of contemporary introgressive admixture between fin whales and blue whales, despite known hybrids.</title>
        <authorList>
            <person name="Westbury M.V."/>
            <person name="Petersen B."/>
            <person name="Lorenzen E.D."/>
        </authorList>
    </citation>
    <scope>NUCLEOTIDE SEQUENCE [LARGE SCALE GENOMIC DNA]</scope>
    <source>
        <strain evidence="3">FinWhale-01</strain>
    </source>
</reference>
<dbReference type="OrthoDB" id="409644at2759"/>
<keyword evidence="4" id="KW-1185">Reference proteome</keyword>
<dbReference type="InterPro" id="IPR000225">
    <property type="entry name" value="Armadillo"/>
</dbReference>
<dbReference type="PANTHER" id="PTHR15599:SF1">
    <property type="entry name" value="RADIAL SPOKE HEAD 14 HOMOLOG"/>
    <property type="match status" value="1"/>
</dbReference>
<dbReference type="PROSITE" id="PS50176">
    <property type="entry name" value="ARM_REPEAT"/>
    <property type="match status" value="1"/>
</dbReference>
<dbReference type="Proteomes" id="UP000437017">
    <property type="component" value="Unassembled WGS sequence"/>
</dbReference>
<dbReference type="InterPro" id="IPR042856">
    <property type="entry name" value="RSP14"/>
</dbReference>
<dbReference type="EMBL" id="SGJD01000052">
    <property type="protein sequence ID" value="KAB0407359.1"/>
    <property type="molecule type" value="Genomic_DNA"/>
</dbReference>
<evidence type="ECO:0008006" key="5">
    <source>
        <dbReference type="Google" id="ProtNLM"/>
    </source>
</evidence>
<name>A0A6A1QNP9_BALPH</name>
<dbReference type="SUPFAM" id="SSF48371">
    <property type="entry name" value="ARM repeat"/>
    <property type="match status" value="1"/>
</dbReference>
<evidence type="ECO:0000313" key="4">
    <source>
        <dbReference type="Proteomes" id="UP000437017"/>
    </source>
</evidence>
<protein>
    <recommendedName>
        <fullName evidence="5">Condensin complex subunit 1 C-terminal domain-containing protein</fullName>
    </recommendedName>
</protein>
<dbReference type="Pfam" id="PF00514">
    <property type="entry name" value="Arm"/>
    <property type="match status" value="1"/>
</dbReference>
<dbReference type="InterPro" id="IPR011989">
    <property type="entry name" value="ARM-like"/>
</dbReference>
<organism evidence="3 4">
    <name type="scientific">Balaenoptera physalus</name>
    <name type="common">Fin whale</name>
    <name type="synonym">Balaena physalus</name>
    <dbReference type="NCBI Taxonomy" id="9770"/>
    <lineage>
        <taxon>Eukaryota</taxon>
        <taxon>Metazoa</taxon>
        <taxon>Chordata</taxon>
        <taxon>Craniata</taxon>
        <taxon>Vertebrata</taxon>
        <taxon>Euteleostomi</taxon>
        <taxon>Mammalia</taxon>
        <taxon>Eutheria</taxon>
        <taxon>Laurasiatheria</taxon>
        <taxon>Artiodactyla</taxon>
        <taxon>Whippomorpha</taxon>
        <taxon>Cetacea</taxon>
        <taxon>Mysticeti</taxon>
        <taxon>Balaenopteridae</taxon>
        <taxon>Balaenoptera</taxon>
    </lineage>
</organism>
<proteinExistence type="predicted"/>
<dbReference type="InterPro" id="IPR021133">
    <property type="entry name" value="HEAT_type_2"/>
</dbReference>
<feature type="repeat" description="HEAT" evidence="1">
    <location>
        <begin position="112"/>
        <end position="148"/>
    </location>
</feature>
<dbReference type="PROSITE" id="PS50077">
    <property type="entry name" value="HEAT_REPEAT"/>
    <property type="match status" value="1"/>
</dbReference>
<evidence type="ECO:0000313" key="3">
    <source>
        <dbReference type="EMBL" id="KAB0407359.1"/>
    </source>
</evidence>
<accession>A0A6A1QNP9</accession>
<feature type="repeat" description="ARM" evidence="2">
    <location>
        <begin position="111"/>
        <end position="145"/>
    </location>
</feature>
<gene>
    <name evidence="3" type="ORF">E2I00_016725</name>
</gene>
<dbReference type="AlphaFoldDB" id="A0A6A1QNP9"/>
<comment type="caution">
    <text evidence="3">The sequence shown here is derived from an EMBL/GenBank/DDBJ whole genome shotgun (WGS) entry which is preliminary data.</text>
</comment>
<dbReference type="PANTHER" id="PTHR15599">
    <property type="entry name" value="RTDR1"/>
    <property type="match status" value="1"/>
</dbReference>